<comment type="caution">
    <text evidence="1">The sequence shown here is derived from an EMBL/GenBank/DDBJ whole genome shotgun (WGS) entry which is preliminary data.</text>
</comment>
<gene>
    <name evidence="1" type="ORF">EMU01_30460</name>
</gene>
<sequence>MSKLVYGRNGQVVFNNEDEKKEAFDYLLSGTPNINFVKENNQNQGAWGPEYRIHFISKDGVPAALLRNMTAGRGGIVGRINCAELMEELVKSGLHF</sequence>
<dbReference type="Proteomes" id="UP000321175">
    <property type="component" value="Unassembled WGS sequence"/>
</dbReference>
<dbReference type="GeneID" id="61000733"/>
<evidence type="ECO:0000313" key="1">
    <source>
        <dbReference type="EMBL" id="GEL81902.1"/>
    </source>
</evidence>
<name>A0ABQ0VGT0_ENTMU</name>
<protein>
    <submittedName>
        <fullName evidence="1">Uncharacterized protein</fullName>
    </submittedName>
</protein>
<organism evidence="1 2">
    <name type="scientific">Enterococcus mundtii</name>
    <dbReference type="NCBI Taxonomy" id="53346"/>
    <lineage>
        <taxon>Bacteria</taxon>
        <taxon>Bacillati</taxon>
        <taxon>Bacillota</taxon>
        <taxon>Bacilli</taxon>
        <taxon>Lactobacillales</taxon>
        <taxon>Enterococcaceae</taxon>
        <taxon>Enterococcus</taxon>
    </lineage>
</organism>
<accession>A0ABQ0VGT0</accession>
<reference evidence="1 2" key="1">
    <citation type="submission" date="2019-07" db="EMBL/GenBank/DDBJ databases">
        <title>Whole genome shotgun sequence of Enterococcus mundtii NBRC 100490.</title>
        <authorList>
            <person name="Hosoyama A."/>
            <person name="Uohara A."/>
            <person name="Ohji S."/>
            <person name="Ichikawa N."/>
        </authorList>
    </citation>
    <scope>NUCLEOTIDE SEQUENCE [LARGE SCALE GENOMIC DNA]</scope>
    <source>
        <strain evidence="1 2">NBRC 100490</strain>
    </source>
</reference>
<keyword evidence="2" id="KW-1185">Reference proteome</keyword>
<dbReference type="RefSeq" id="WP_071867940.1">
    <property type="nucleotide sequence ID" value="NZ_BJWA01000044.1"/>
</dbReference>
<dbReference type="EMBL" id="BJWA01000044">
    <property type="protein sequence ID" value="GEL81902.1"/>
    <property type="molecule type" value="Genomic_DNA"/>
</dbReference>
<proteinExistence type="predicted"/>
<evidence type="ECO:0000313" key="2">
    <source>
        <dbReference type="Proteomes" id="UP000321175"/>
    </source>
</evidence>